<comment type="caution">
    <text evidence="1">The sequence shown here is derived from an EMBL/GenBank/DDBJ whole genome shotgun (WGS) entry which is preliminary data.</text>
</comment>
<dbReference type="AlphaFoldDB" id="A0A6A4S768"/>
<dbReference type="Proteomes" id="UP000438429">
    <property type="component" value="Unassembled WGS sequence"/>
</dbReference>
<name>A0A6A4S768_SCOMX</name>
<proteinExistence type="predicted"/>
<evidence type="ECO:0000313" key="2">
    <source>
        <dbReference type="Proteomes" id="UP000438429"/>
    </source>
</evidence>
<protein>
    <submittedName>
        <fullName evidence="1">Uncharacterized protein</fullName>
    </submittedName>
</protein>
<sequence length="73" mass="7992">MHGYKMASHCIAGLSAEGKYELVATESSPLFADTALWLAVPANHNVRDQALQLTSMMNALDEMYRPLRVGKAV</sequence>
<reference evidence="1 2" key="1">
    <citation type="submission" date="2019-06" db="EMBL/GenBank/DDBJ databases">
        <title>Draft genomes of female and male turbot (Scophthalmus maximus).</title>
        <authorList>
            <person name="Xu H."/>
            <person name="Xu X.-W."/>
            <person name="Shao C."/>
            <person name="Chen S."/>
        </authorList>
    </citation>
    <scope>NUCLEOTIDE SEQUENCE [LARGE SCALE GENOMIC DNA]</scope>
    <source>
        <strain evidence="1">Ysfricsl-2016a</strain>
        <tissue evidence="1">Blood</tissue>
    </source>
</reference>
<dbReference type="EMBL" id="VEVO01000015">
    <property type="protein sequence ID" value="KAF0030243.1"/>
    <property type="molecule type" value="Genomic_DNA"/>
</dbReference>
<gene>
    <name evidence="1" type="ORF">F2P81_016974</name>
</gene>
<accession>A0A6A4S768</accession>
<organism evidence="1 2">
    <name type="scientific">Scophthalmus maximus</name>
    <name type="common">Turbot</name>
    <name type="synonym">Psetta maxima</name>
    <dbReference type="NCBI Taxonomy" id="52904"/>
    <lineage>
        <taxon>Eukaryota</taxon>
        <taxon>Metazoa</taxon>
        <taxon>Chordata</taxon>
        <taxon>Craniata</taxon>
        <taxon>Vertebrata</taxon>
        <taxon>Euteleostomi</taxon>
        <taxon>Actinopterygii</taxon>
        <taxon>Neopterygii</taxon>
        <taxon>Teleostei</taxon>
        <taxon>Neoteleostei</taxon>
        <taxon>Acanthomorphata</taxon>
        <taxon>Carangaria</taxon>
        <taxon>Pleuronectiformes</taxon>
        <taxon>Pleuronectoidei</taxon>
        <taxon>Scophthalmidae</taxon>
        <taxon>Scophthalmus</taxon>
    </lineage>
</organism>
<evidence type="ECO:0000313" key="1">
    <source>
        <dbReference type="EMBL" id="KAF0030243.1"/>
    </source>
</evidence>